<dbReference type="AlphaFoldDB" id="A0A0M2PTP8"/>
<dbReference type="OrthoDB" id="462081at2"/>
<sequence>MTQHSAPCPVPEEQQPLNEYQELQRSWFFRWALSPFPQLWKPLLWLWLASWLVAGPVAAASFMPSRHWGKFLLTSATGAWLPVGLILLQLYLGWRYVCDRLARPVVCYEESGWFDGQLWQKPPDILSRDRLIVAYEIRPLLHRLEQLFALGGVWILGGVLSWPFLP</sequence>
<keyword evidence="1" id="KW-1133">Transmembrane helix</keyword>
<comment type="caution">
    <text evidence="2">The sequence shown here is derived from an EMBL/GenBank/DDBJ whole genome shotgun (WGS) entry which is preliminary data.</text>
</comment>
<dbReference type="PANTHER" id="PTHR34214">
    <property type="match status" value="1"/>
</dbReference>
<dbReference type="PANTHER" id="PTHR34214:SF3">
    <property type="entry name" value="PROTEIN CONSERVED IN THE GREEN LINEAGE AND DIATOMS 27, CHLOROPLASTIC"/>
    <property type="match status" value="1"/>
</dbReference>
<keyword evidence="3" id="KW-1185">Reference proteome</keyword>
<gene>
    <name evidence="2" type="ORF">PROH_20085</name>
</gene>
<reference evidence="2" key="1">
    <citation type="submission" date="2012-04" db="EMBL/GenBank/DDBJ databases">
        <authorList>
            <person name="Borisov I.G."/>
            <person name="Ivanikova N.V."/>
            <person name="Pinevich A.V."/>
        </authorList>
    </citation>
    <scope>NUCLEOTIDE SEQUENCE</scope>
    <source>
        <strain evidence="2">CALU 1027</strain>
    </source>
</reference>
<dbReference type="Pfam" id="PF06799">
    <property type="entry name" value="CGLD27-like"/>
    <property type="match status" value="1"/>
</dbReference>
<dbReference type="EMBL" id="AJTX02000010">
    <property type="protein sequence ID" value="KKI98043.1"/>
    <property type="molecule type" value="Genomic_DNA"/>
</dbReference>
<protein>
    <recommendedName>
        <fullName evidence="4">DUF1230 domain-containing protein</fullName>
    </recommendedName>
</protein>
<keyword evidence="1" id="KW-0472">Membrane</keyword>
<feature type="transmembrane region" description="Helical" evidence="1">
    <location>
        <begin position="43"/>
        <end position="65"/>
    </location>
</feature>
<feature type="transmembrane region" description="Helical" evidence="1">
    <location>
        <begin position="147"/>
        <end position="165"/>
    </location>
</feature>
<evidence type="ECO:0000313" key="2">
    <source>
        <dbReference type="EMBL" id="KKI98043.1"/>
    </source>
</evidence>
<accession>A0A0M2PTP8</accession>
<keyword evidence="1" id="KW-0812">Transmembrane</keyword>
<proteinExistence type="predicted"/>
<dbReference type="eggNOG" id="ENOG502ZY99">
    <property type="taxonomic scope" value="Bacteria"/>
</dbReference>
<evidence type="ECO:0000313" key="3">
    <source>
        <dbReference type="Proteomes" id="UP000034681"/>
    </source>
</evidence>
<evidence type="ECO:0008006" key="4">
    <source>
        <dbReference type="Google" id="ProtNLM"/>
    </source>
</evidence>
<dbReference type="InterPro" id="IPR009631">
    <property type="entry name" value="CGLD27-like"/>
</dbReference>
<dbReference type="Proteomes" id="UP000034681">
    <property type="component" value="Unassembled WGS sequence"/>
</dbReference>
<name>A0A0M2PTP8_PROHO</name>
<organism evidence="2 3">
    <name type="scientific">Prochlorothrix hollandica PCC 9006 = CALU 1027</name>
    <dbReference type="NCBI Taxonomy" id="317619"/>
    <lineage>
        <taxon>Bacteria</taxon>
        <taxon>Bacillati</taxon>
        <taxon>Cyanobacteriota</taxon>
        <taxon>Cyanophyceae</taxon>
        <taxon>Prochlorotrichales</taxon>
        <taxon>Prochlorotrichaceae</taxon>
        <taxon>Prochlorothrix</taxon>
    </lineage>
</organism>
<feature type="transmembrane region" description="Helical" evidence="1">
    <location>
        <begin position="71"/>
        <end position="94"/>
    </location>
</feature>
<dbReference type="STRING" id="317619.GCA_000332315_02895"/>
<dbReference type="RefSeq" id="WP_017713176.1">
    <property type="nucleotide sequence ID" value="NZ_KB235939.1"/>
</dbReference>
<evidence type="ECO:0000256" key="1">
    <source>
        <dbReference type="SAM" id="Phobius"/>
    </source>
</evidence>